<evidence type="ECO:0000256" key="5">
    <source>
        <dbReference type="ARBA" id="ARBA00023014"/>
    </source>
</evidence>
<keyword evidence="2" id="KW-0479">Metal-binding</keyword>
<dbReference type="RefSeq" id="WP_217651556.1">
    <property type="nucleotide sequence ID" value="NZ_FQUM01000002.1"/>
</dbReference>
<evidence type="ECO:0000313" key="7">
    <source>
        <dbReference type="Proteomes" id="UP000184164"/>
    </source>
</evidence>
<protein>
    <submittedName>
        <fullName evidence="6">FAD dependent oxidoreductase</fullName>
    </submittedName>
</protein>
<proteinExistence type="predicted"/>
<organism evidence="6 7">
    <name type="scientific">Mariniphaga anaerophila</name>
    <dbReference type="NCBI Taxonomy" id="1484053"/>
    <lineage>
        <taxon>Bacteria</taxon>
        <taxon>Pseudomonadati</taxon>
        <taxon>Bacteroidota</taxon>
        <taxon>Bacteroidia</taxon>
        <taxon>Marinilabiliales</taxon>
        <taxon>Prolixibacteraceae</taxon>
        <taxon>Mariniphaga</taxon>
    </lineage>
</organism>
<dbReference type="SUPFAM" id="SSF51905">
    <property type="entry name" value="FAD/NAD(P)-binding domain"/>
    <property type="match status" value="1"/>
</dbReference>
<dbReference type="Pfam" id="PF12831">
    <property type="entry name" value="FAD_oxidored"/>
    <property type="match status" value="1"/>
</dbReference>
<dbReference type="GO" id="GO:0051539">
    <property type="term" value="F:4 iron, 4 sulfur cluster binding"/>
    <property type="evidence" value="ECO:0007669"/>
    <property type="project" value="UniProtKB-KW"/>
</dbReference>
<dbReference type="Proteomes" id="UP000184164">
    <property type="component" value="Unassembled WGS sequence"/>
</dbReference>
<name>A0A1M4VVY5_9BACT</name>
<dbReference type="InterPro" id="IPR039650">
    <property type="entry name" value="HdrA-like"/>
</dbReference>
<dbReference type="STRING" id="1484053.SAMN05444274_102223"/>
<evidence type="ECO:0000256" key="2">
    <source>
        <dbReference type="ARBA" id="ARBA00022723"/>
    </source>
</evidence>
<evidence type="ECO:0000256" key="1">
    <source>
        <dbReference type="ARBA" id="ARBA00022485"/>
    </source>
</evidence>
<dbReference type="PANTHER" id="PTHR43498:SF1">
    <property type="entry name" value="COB--COM HETERODISULFIDE REDUCTASE IRON-SULFUR SUBUNIT A"/>
    <property type="match status" value="1"/>
</dbReference>
<keyword evidence="5" id="KW-0411">Iron-sulfur</keyword>
<evidence type="ECO:0000256" key="4">
    <source>
        <dbReference type="ARBA" id="ARBA00023004"/>
    </source>
</evidence>
<dbReference type="AlphaFoldDB" id="A0A1M4VVY5"/>
<dbReference type="GO" id="GO:0016491">
    <property type="term" value="F:oxidoreductase activity"/>
    <property type="evidence" value="ECO:0007669"/>
    <property type="project" value="UniProtKB-KW"/>
</dbReference>
<dbReference type="InterPro" id="IPR036188">
    <property type="entry name" value="FAD/NAD-bd_sf"/>
</dbReference>
<dbReference type="PANTHER" id="PTHR43498">
    <property type="entry name" value="FERREDOXIN:COB-COM HETERODISULFIDE REDUCTASE SUBUNIT A"/>
    <property type="match status" value="1"/>
</dbReference>
<keyword evidence="4" id="KW-0408">Iron</keyword>
<evidence type="ECO:0000256" key="3">
    <source>
        <dbReference type="ARBA" id="ARBA00023002"/>
    </source>
</evidence>
<keyword evidence="7" id="KW-1185">Reference proteome</keyword>
<evidence type="ECO:0000313" key="6">
    <source>
        <dbReference type="EMBL" id="SHE72892.1"/>
    </source>
</evidence>
<sequence>MKISRRKAIEKTVIAAAGSALFTNMAKTSGGAELSESKETYSLKREIPVSQKYDIVVAGGGPAGVAAAICGARLGAKVLLIEATGCLGGMGTSGLVTAFDPMANGEHLLVGGFMKEILLDMHKHGYLGPQEKPEIFTKAYHHWTPFNAEGYKLLLDEKAVDAGVEVRFFTKVIDAEADKESGKVKGVIINNVEGYEFIPSKTFIDCTGDAIMANLCGADCREAGRDTQNIMPATLCSYFCNIDFENSIRVGTEHPILLKAIEDGHFTQTDRHLPGLSRVGDTIGYLNGGHVFNLNALRCDSLTNGMMLGRKIAKEYLSFYKKYVPGFENAEHATTASVMGIRESRRITGEYELNFEDYISKREFPDQIGIFNKSVDIHAYNDSLEEFNRFKEEYHNTGRLKQGEHFGIPYSILIPKGWSNLWVAGCCNSSDIKVHGSIRVQPAASMMGQAAGTAAVQSIKTGQPANDLNTETLVLTLRNEGAILPQKRLSKKMTRI</sequence>
<keyword evidence="3" id="KW-0560">Oxidoreductase</keyword>
<dbReference type="EMBL" id="FQUM01000002">
    <property type="protein sequence ID" value="SHE72892.1"/>
    <property type="molecule type" value="Genomic_DNA"/>
</dbReference>
<gene>
    <name evidence="6" type="ORF">SAMN05444274_102223</name>
</gene>
<reference evidence="6 7" key="1">
    <citation type="submission" date="2016-11" db="EMBL/GenBank/DDBJ databases">
        <authorList>
            <person name="Jaros S."/>
            <person name="Januszkiewicz K."/>
            <person name="Wedrychowicz H."/>
        </authorList>
    </citation>
    <scope>NUCLEOTIDE SEQUENCE [LARGE SCALE GENOMIC DNA]</scope>
    <source>
        <strain evidence="6 7">DSM 26910</strain>
    </source>
</reference>
<dbReference type="GO" id="GO:0046872">
    <property type="term" value="F:metal ion binding"/>
    <property type="evidence" value="ECO:0007669"/>
    <property type="project" value="UniProtKB-KW"/>
</dbReference>
<dbReference type="Gene3D" id="3.50.50.60">
    <property type="entry name" value="FAD/NAD(P)-binding domain"/>
    <property type="match status" value="1"/>
</dbReference>
<accession>A0A1M4VVY5</accession>
<keyword evidence="1" id="KW-0004">4Fe-4S</keyword>